<keyword evidence="4" id="KW-1185">Reference proteome</keyword>
<feature type="transmembrane region" description="Helical" evidence="1">
    <location>
        <begin position="227"/>
        <end position="248"/>
    </location>
</feature>
<keyword evidence="1" id="KW-0472">Membrane</keyword>
<dbReference type="STRING" id="81857.IV38_GL000717"/>
<dbReference type="PATRIC" id="fig|81857.3.peg.721"/>
<gene>
    <name evidence="2" type="ORF">IV38_GL000717</name>
    <name evidence="3" type="ORF">IV40_GL000561</name>
</gene>
<feature type="transmembrane region" description="Helical" evidence="1">
    <location>
        <begin position="80"/>
        <end position="97"/>
    </location>
</feature>
<dbReference type="AlphaFoldDB" id="A0A0R2FY20"/>
<reference evidence="4 5" key="1">
    <citation type="journal article" date="2015" name="Genome Announc.">
        <title>Expanding the biotechnology potential of lactobacilli through comparative genomics of 213 strains and associated genera.</title>
        <authorList>
            <person name="Sun Z."/>
            <person name="Harris H.M."/>
            <person name="McCann A."/>
            <person name="Guo C."/>
            <person name="Argimon S."/>
            <person name="Zhang W."/>
            <person name="Yang X."/>
            <person name="Jeffery I.B."/>
            <person name="Cooney J.C."/>
            <person name="Kagawa T.F."/>
            <person name="Liu W."/>
            <person name="Song Y."/>
            <person name="Salvetti E."/>
            <person name="Wrobel A."/>
            <person name="Rasinkangas P."/>
            <person name="Parkhill J."/>
            <person name="Rea M.C."/>
            <person name="O'Sullivan O."/>
            <person name="Ritari J."/>
            <person name="Douillard F.P."/>
            <person name="Paul Ross R."/>
            <person name="Yang R."/>
            <person name="Briner A.E."/>
            <person name="Felis G.E."/>
            <person name="de Vos W.M."/>
            <person name="Barrangou R."/>
            <person name="Klaenhammer T.R."/>
            <person name="Caufield P.W."/>
            <person name="Cui Y."/>
            <person name="Zhang H."/>
            <person name="O'Toole P.W."/>
        </authorList>
    </citation>
    <scope>NUCLEOTIDE SEQUENCE [LARGE SCALE GENOMIC DNA]</scope>
    <source>
        <strain evidence="2 5">ATCC BAA-66</strain>
        <strain evidence="3 4">DSM 13344</strain>
    </source>
</reference>
<proteinExistence type="predicted"/>
<dbReference type="EMBL" id="JQAT01000011">
    <property type="protein sequence ID" value="KRN27225.1"/>
    <property type="molecule type" value="Genomic_DNA"/>
</dbReference>
<dbReference type="RefSeq" id="WP_057771209.1">
    <property type="nucleotide sequence ID" value="NZ_JQAT01000011.1"/>
</dbReference>
<organism evidence="3 4">
    <name type="scientific">Lactobacillus selangorensis</name>
    <dbReference type="NCBI Taxonomy" id="81857"/>
    <lineage>
        <taxon>Bacteria</taxon>
        <taxon>Bacillati</taxon>
        <taxon>Bacillota</taxon>
        <taxon>Bacilli</taxon>
        <taxon>Lactobacillales</taxon>
        <taxon>Lactobacillaceae</taxon>
        <taxon>Lactobacillus</taxon>
    </lineage>
</organism>
<dbReference type="Proteomes" id="UP000051751">
    <property type="component" value="Unassembled WGS sequence"/>
</dbReference>
<dbReference type="PROSITE" id="PS51257">
    <property type="entry name" value="PROKAR_LIPOPROTEIN"/>
    <property type="match status" value="1"/>
</dbReference>
<sequence>MRHEKESQLMNALFVLLSAIGCSLLILWPIWSKGSLFTGDDLPYHLERIKELTTYLKQGGWSFPAISANSFMRVGYGVNFFYPWVTLLPFAWLAAHVADPTTALFLGMLFYLTIGSLLAYYAMHLFSSSRVMSFAFMVFYSFASYRLIDLFPRFALGEFFGLTFLPLVLIGLYEILYRNTRYWPLFTAGLALLLLSHVLSAFIAFVFIGLTWAVSIWFVNHKQQRTLSLLLAGVMAVLAAAVFVFPFLEQEQYQQFAQPAVRKLAGKPFWKMLLATVQNNDSLGWNHNTYNGGVIMLVALILGLVFFKKLSHSFQVIELLGVLTWLMTTSLFPWQLFQHTVLNVIQFPFRLLLFPTIFGAMIAAYLFTLLFERLPVPRLKWLSLLALIGLCAGLWLVGASGYIHGKKTTPVHFAGNTIMAPGPQDRKVLGMNQYISAQSKKYVVQITNHIAYVDGKRERLVPQANRKHQLVFFVSTTRDNVTVDLPVARYKGTVAQLNHKTVPLQNSKRGTVAVKMNRGLNYVTIGYQTTWLEYLSMIVTGITWLYLGMRLVRLHTENRRQASYLSRLP</sequence>
<evidence type="ECO:0008006" key="6">
    <source>
        <dbReference type="Google" id="ProtNLM"/>
    </source>
</evidence>
<feature type="transmembrane region" description="Helical" evidence="1">
    <location>
        <begin position="319"/>
        <end position="337"/>
    </location>
</feature>
<evidence type="ECO:0000313" key="5">
    <source>
        <dbReference type="Proteomes" id="UP000051751"/>
    </source>
</evidence>
<protein>
    <recommendedName>
        <fullName evidence="6">Membrane protein 6-pyruvoyl-tetrahydropterin synthase-related domain-containing protein</fullName>
    </recommendedName>
</protein>
<feature type="transmembrane region" description="Helical" evidence="1">
    <location>
        <begin position="104"/>
        <end position="123"/>
    </location>
</feature>
<evidence type="ECO:0000256" key="1">
    <source>
        <dbReference type="SAM" id="Phobius"/>
    </source>
</evidence>
<dbReference type="EMBL" id="JQAZ01000011">
    <property type="protein sequence ID" value="KRN29853.1"/>
    <property type="molecule type" value="Genomic_DNA"/>
</dbReference>
<feature type="transmembrane region" description="Helical" evidence="1">
    <location>
        <begin position="531"/>
        <end position="552"/>
    </location>
</feature>
<name>A0A0R2FY20_9LACO</name>
<accession>A0A0R2FY20</accession>
<evidence type="ECO:0000313" key="4">
    <source>
        <dbReference type="Proteomes" id="UP000051645"/>
    </source>
</evidence>
<feature type="transmembrane region" description="Helical" evidence="1">
    <location>
        <begin position="129"/>
        <end position="148"/>
    </location>
</feature>
<keyword evidence="1" id="KW-1133">Transmembrane helix</keyword>
<feature type="transmembrane region" description="Helical" evidence="1">
    <location>
        <begin position="12"/>
        <end position="31"/>
    </location>
</feature>
<feature type="transmembrane region" description="Helical" evidence="1">
    <location>
        <begin position="349"/>
        <end position="370"/>
    </location>
</feature>
<evidence type="ECO:0000313" key="2">
    <source>
        <dbReference type="EMBL" id="KRN27225.1"/>
    </source>
</evidence>
<dbReference type="Proteomes" id="UP000051645">
    <property type="component" value="Unassembled WGS sequence"/>
</dbReference>
<feature type="transmembrane region" description="Helical" evidence="1">
    <location>
        <begin position="182"/>
        <end position="215"/>
    </location>
</feature>
<comment type="caution">
    <text evidence="3">The sequence shown here is derived from an EMBL/GenBank/DDBJ whole genome shotgun (WGS) entry which is preliminary data.</text>
</comment>
<feature type="transmembrane region" description="Helical" evidence="1">
    <location>
        <begin position="289"/>
        <end position="307"/>
    </location>
</feature>
<feature type="transmembrane region" description="Helical" evidence="1">
    <location>
        <begin position="382"/>
        <end position="403"/>
    </location>
</feature>
<keyword evidence="1" id="KW-0812">Transmembrane</keyword>
<dbReference type="OrthoDB" id="9784157at2"/>
<evidence type="ECO:0000313" key="3">
    <source>
        <dbReference type="EMBL" id="KRN29853.1"/>
    </source>
</evidence>
<feature type="transmembrane region" description="Helical" evidence="1">
    <location>
        <begin position="155"/>
        <end position="176"/>
    </location>
</feature>